<accession>A0ABN5WY83</accession>
<evidence type="ECO:0000313" key="1">
    <source>
        <dbReference type="EMBL" id="BBI49516.1"/>
    </source>
</evidence>
<protein>
    <submittedName>
        <fullName evidence="1">Uncharacterized protein</fullName>
    </submittedName>
</protein>
<gene>
    <name evidence="1" type="ORF">HORIV_19370</name>
</gene>
<name>A0ABN5WY83_9GAMM</name>
<dbReference type="EMBL" id="AP019416">
    <property type="protein sequence ID" value="BBI49516.1"/>
    <property type="molecule type" value="Genomic_DNA"/>
</dbReference>
<dbReference type="Proteomes" id="UP000289555">
    <property type="component" value="Chromosome"/>
</dbReference>
<proteinExistence type="predicted"/>
<sequence>MLTIDRLTLQLPYYAAGYAAWWKRRWATCLDAFSLTFCPGEVHAVVVPPAPEKVCWPMRSWGYCPHLRA</sequence>
<evidence type="ECO:0000313" key="2">
    <source>
        <dbReference type="Proteomes" id="UP000289555"/>
    </source>
</evidence>
<reference evidence="2" key="1">
    <citation type="journal article" date="2019" name="Microbiol. Resour. Announc.">
        <title>Complete Genome Sequence of Halomonas olivaria, a Moderately Halophilic Bacterium Isolated from Olive Processing Effluents, Obtained by Nanopore Sequencing.</title>
        <authorList>
            <person name="Nagata S."/>
            <person name="Ii K.M."/>
            <person name="Tsukimi T."/>
            <person name="Miura M.C."/>
            <person name="Galipon J."/>
            <person name="Arakawa K."/>
        </authorList>
    </citation>
    <scope>NUCLEOTIDE SEQUENCE [LARGE SCALE GENOMIC DNA]</scope>
    <source>
        <strain evidence="2">TYRC17</strain>
    </source>
</reference>
<keyword evidence="2" id="KW-1185">Reference proteome</keyword>
<organism evidence="1 2">
    <name type="scientific">Vreelandella olivaria</name>
    <dbReference type="NCBI Taxonomy" id="390919"/>
    <lineage>
        <taxon>Bacteria</taxon>
        <taxon>Pseudomonadati</taxon>
        <taxon>Pseudomonadota</taxon>
        <taxon>Gammaproteobacteria</taxon>
        <taxon>Oceanospirillales</taxon>
        <taxon>Halomonadaceae</taxon>
        <taxon>Vreelandella</taxon>
    </lineage>
</organism>